<dbReference type="GO" id="GO:0000724">
    <property type="term" value="P:double-strand break repair via homologous recombination"/>
    <property type="evidence" value="ECO:0007669"/>
    <property type="project" value="TreeGrafter"/>
</dbReference>
<dbReference type="GO" id="GO:0000014">
    <property type="term" value="F:single-stranded DNA endodeoxyribonuclease activity"/>
    <property type="evidence" value="ECO:0007669"/>
    <property type="project" value="TreeGrafter"/>
</dbReference>
<dbReference type="EMBL" id="VFQX01000068">
    <property type="protein sequence ID" value="KAF0972376.1"/>
    <property type="molecule type" value="Genomic_DNA"/>
</dbReference>
<dbReference type="Gene3D" id="1.10.150.20">
    <property type="entry name" value="5' to 3' exonuclease, C-terminal subdomain"/>
    <property type="match status" value="1"/>
</dbReference>
<dbReference type="OMA" id="THILDIM"/>
<keyword evidence="3" id="KW-0540">Nuclease</keyword>
<dbReference type="PANTHER" id="PTHR10150">
    <property type="entry name" value="DNA REPAIR ENDONUCLEASE XPF"/>
    <property type="match status" value="1"/>
</dbReference>
<dbReference type="SMART" id="SM00891">
    <property type="entry name" value="ERCC4"/>
    <property type="match status" value="1"/>
</dbReference>
<evidence type="ECO:0000313" key="12">
    <source>
        <dbReference type="EMBL" id="KAF0972376.1"/>
    </source>
</evidence>
<accession>A0A6A5BCG9</accession>
<dbReference type="VEuPathDB" id="AmoebaDB:NfTy_061180"/>
<keyword evidence="6" id="KW-0378">Hydrolase</keyword>
<evidence type="ECO:0000256" key="2">
    <source>
        <dbReference type="ARBA" id="ARBA00010015"/>
    </source>
</evidence>
<sequence>MKSTSSSLSSSSSTSPSSPTTCSLNHLNMFQTNLLLKLFDEDYKNALLVMAKGLGIEVIIVHLLRMFCDPSQLVLIINGSPREEELIKQLLLESGLVKIENIPKSITSTFTINERKELYDQGGCLFITSRILIVDLLNDKVPIDHVSGIVVLNAHQITEKSTESFILRVFRMKNKTAFVKGFTEHPEELARGFSKLEDVMKLLFVDKVEFKPRFDVQVAETLSKFQPTVIEIIVPMTERMSLIESCIVDIITTSLESLKRNNPSLDLSEVQIEDCYFKSFHSIIMSQLRPIWNRIGVQSKKLIEDLKSMRTLLFYLLNYDCVTFYDYLETLRLSDGKNGIPSSNWLLTDTASDIYMHAKERIYTLETSKLKSPLKKQKTLTQMAQGRDGDPYVHVDRINFILEENPKWKKLEETLDSIYQIIRTTTNPNINGRVLILVSNEKSCSQVRTYLELGGKTLLNRLIHKLIGPHIKKQQRKLEKEKQEKLGQDDKKSPKSTTKKKGAKKKDMQENELELLSQHVSAYVQNDEEIEKSKLEESILVHHVEDIASGDEAEIETDSEEEPEIIQVKSPSKKKKEVKNNLTNGSSSSPQTPKTPPSSNHPLDDFFEIIESESMTSEMQLFIHSLYDTATILDELMPSFVVLYENDLAFVRKLEQYQCKYPFIPLHVYLISYDHKSVEYKQYCATVEKEKEAFKKLIMSYGKMTVPSMDTLLSNILLRERKTQSDSVKLVPKAFADTRKAGGNLAVIGSSSQPQGEFNFGEKSKIIIDAREFRSSLPSLLNLSGYRVIPLQISVGDYILSKHCCVERKSTSDLWQSLGSGRLFQQAENMVKYYKHAVLLIQFEEDEAFALPDPYPGYATREDGRIEEKSIITKLVLTVSHFPKLKISYSRSPAVTGKYFYMMKHQVLQYNDFDMSESEEDYEPDIALAQAIGTSNHEEEAESTNQAIDFLSRMPGVTTENISRIMNAVTNLYELCDLSLEELAEIMNSQENAKRLYDFLNDPIDVE</sequence>
<comment type="similarity">
    <text evidence="2">Belongs to the XPF family.</text>
</comment>
<feature type="compositionally biased region" description="Basic and acidic residues" evidence="10">
    <location>
        <begin position="476"/>
        <end position="493"/>
    </location>
</feature>
<evidence type="ECO:0000256" key="8">
    <source>
        <dbReference type="ARBA" id="ARBA00023204"/>
    </source>
</evidence>
<dbReference type="SUPFAM" id="SSF52980">
    <property type="entry name" value="Restriction endonuclease-like"/>
    <property type="match status" value="1"/>
</dbReference>
<evidence type="ECO:0000256" key="4">
    <source>
        <dbReference type="ARBA" id="ARBA00022759"/>
    </source>
</evidence>
<keyword evidence="7" id="KW-0238">DNA-binding</keyword>
<comment type="caution">
    <text evidence="12">The sequence shown here is derived from an EMBL/GenBank/DDBJ whole genome shotgun (WGS) entry which is preliminary data.</text>
</comment>
<name>A0A6A5BCG9_NAEFO</name>
<dbReference type="VEuPathDB" id="AmoebaDB:NF0048710"/>
<dbReference type="FunFam" id="3.40.50.10130:FF:000002">
    <property type="entry name" value="DNA repair endonuclease XPF"/>
    <property type="match status" value="1"/>
</dbReference>
<evidence type="ECO:0000256" key="1">
    <source>
        <dbReference type="ARBA" id="ARBA00004123"/>
    </source>
</evidence>
<evidence type="ECO:0000256" key="6">
    <source>
        <dbReference type="ARBA" id="ARBA00022801"/>
    </source>
</evidence>
<dbReference type="GeneID" id="68116496"/>
<dbReference type="InterPro" id="IPR011335">
    <property type="entry name" value="Restrct_endonuc-II-like"/>
</dbReference>
<dbReference type="RefSeq" id="XP_044557091.1">
    <property type="nucleotide sequence ID" value="XM_044713220.1"/>
</dbReference>
<proteinExistence type="inferred from homology"/>
<feature type="region of interest" description="Disordered" evidence="10">
    <location>
        <begin position="1"/>
        <end position="21"/>
    </location>
</feature>
<gene>
    <name evidence="12" type="ORF">FDP41_009279</name>
</gene>
<dbReference type="PANTHER" id="PTHR10150:SF0">
    <property type="entry name" value="DNA REPAIR ENDONUCLEASE XPF"/>
    <property type="match status" value="1"/>
</dbReference>
<dbReference type="Pfam" id="PF02732">
    <property type="entry name" value="ERCC4"/>
    <property type="match status" value="1"/>
</dbReference>
<feature type="compositionally biased region" description="Acidic residues" evidence="10">
    <location>
        <begin position="548"/>
        <end position="564"/>
    </location>
</feature>
<keyword evidence="9" id="KW-0539">Nucleus</keyword>
<evidence type="ECO:0000313" key="13">
    <source>
        <dbReference type="Proteomes" id="UP000444721"/>
    </source>
</evidence>
<dbReference type="OrthoDB" id="361020at2759"/>
<dbReference type="Proteomes" id="UP000444721">
    <property type="component" value="Unassembled WGS sequence"/>
</dbReference>
<dbReference type="GO" id="GO:0000110">
    <property type="term" value="C:nucleotide-excision repair factor 1 complex"/>
    <property type="evidence" value="ECO:0007669"/>
    <property type="project" value="TreeGrafter"/>
</dbReference>
<comment type="subcellular location">
    <subcellularLocation>
        <location evidence="1">Nucleus</location>
    </subcellularLocation>
</comment>
<dbReference type="InterPro" id="IPR047520">
    <property type="entry name" value="XPF_nuclease"/>
</dbReference>
<dbReference type="GO" id="GO:0003684">
    <property type="term" value="F:damaged DNA binding"/>
    <property type="evidence" value="ECO:0007669"/>
    <property type="project" value="TreeGrafter"/>
</dbReference>
<keyword evidence="5" id="KW-0227">DNA damage</keyword>
<dbReference type="InterPro" id="IPR006166">
    <property type="entry name" value="ERCC4_domain"/>
</dbReference>
<organism evidence="12 13">
    <name type="scientific">Naegleria fowleri</name>
    <name type="common">Brain eating amoeba</name>
    <dbReference type="NCBI Taxonomy" id="5763"/>
    <lineage>
        <taxon>Eukaryota</taxon>
        <taxon>Discoba</taxon>
        <taxon>Heterolobosea</taxon>
        <taxon>Tetramitia</taxon>
        <taxon>Eutetramitia</taxon>
        <taxon>Vahlkampfiidae</taxon>
        <taxon>Naegleria</taxon>
    </lineage>
</organism>
<evidence type="ECO:0000256" key="7">
    <source>
        <dbReference type="ARBA" id="ARBA00023125"/>
    </source>
</evidence>
<protein>
    <recommendedName>
        <fullName evidence="11">ERCC4 domain-containing protein</fullName>
    </recommendedName>
</protein>
<keyword evidence="4" id="KW-0255">Endonuclease</keyword>
<dbReference type="InterPro" id="IPR010994">
    <property type="entry name" value="RuvA_2-like"/>
</dbReference>
<keyword evidence="13" id="KW-1185">Reference proteome</keyword>
<dbReference type="GO" id="GO:0000712">
    <property type="term" value="P:resolution of meiotic recombination intermediates"/>
    <property type="evidence" value="ECO:0007669"/>
    <property type="project" value="TreeGrafter"/>
</dbReference>
<evidence type="ECO:0000256" key="9">
    <source>
        <dbReference type="ARBA" id="ARBA00023242"/>
    </source>
</evidence>
<dbReference type="GO" id="GO:0003697">
    <property type="term" value="F:single-stranded DNA binding"/>
    <property type="evidence" value="ECO:0007669"/>
    <property type="project" value="TreeGrafter"/>
</dbReference>
<dbReference type="GO" id="GO:1901255">
    <property type="term" value="P:nucleotide-excision repair involved in interstrand cross-link repair"/>
    <property type="evidence" value="ECO:0007669"/>
    <property type="project" value="TreeGrafter"/>
</dbReference>
<reference evidence="12 13" key="1">
    <citation type="journal article" date="2019" name="Sci. Rep.">
        <title>Nanopore sequencing improves the draft genome of the human pathogenic amoeba Naegleria fowleri.</title>
        <authorList>
            <person name="Liechti N."/>
            <person name="Schurch N."/>
            <person name="Bruggmann R."/>
            <person name="Wittwer M."/>
        </authorList>
    </citation>
    <scope>NUCLEOTIDE SEQUENCE [LARGE SCALE GENOMIC DNA]</scope>
    <source>
        <strain evidence="12 13">ATCC 30894</strain>
    </source>
</reference>
<feature type="region of interest" description="Disordered" evidence="10">
    <location>
        <begin position="546"/>
        <end position="603"/>
    </location>
</feature>
<dbReference type="CDD" id="cd20078">
    <property type="entry name" value="XPF_nuclease_XPF_euk"/>
    <property type="match status" value="1"/>
</dbReference>
<dbReference type="Gene3D" id="3.40.50.10130">
    <property type="match status" value="1"/>
</dbReference>
<feature type="region of interest" description="Disordered" evidence="10">
    <location>
        <begin position="473"/>
        <end position="509"/>
    </location>
</feature>
<evidence type="ECO:0000259" key="11">
    <source>
        <dbReference type="SMART" id="SM00891"/>
    </source>
</evidence>
<dbReference type="SUPFAM" id="SSF47781">
    <property type="entry name" value="RuvA domain 2-like"/>
    <property type="match status" value="1"/>
</dbReference>
<evidence type="ECO:0000256" key="5">
    <source>
        <dbReference type="ARBA" id="ARBA00022763"/>
    </source>
</evidence>
<feature type="domain" description="ERCC4" evidence="11">
    <location>
        <begin position="765"/>
        <end position="845"/>
    </location>
</feature>
<evidence type="ECO:0000256" key="10">
    <source>
        <dbReference type="SAM" id="MobiDB-lite"/>
    </source>
</evidence>
<evidence type="ECO:0000256" key="3">
    <source>
        <dbReference type="ARBA" id="ARBA00022722"/>
    </source>
</evidence>
<dbReference type="VEuPathDB" id="AmoebaDB:FDP41_009279"/>
<keyword evidence="8" id="KW-0234">DNA repair</keyword>
<dbReference type="AlphaFoldDB" id="A0A6A5BCG9"/>